<keyword evidence="2" id="KW-1185">Reference proteome</keyword>
<comment type="caution">
    <text evidence="1">The sequence shown here is derived from an EMBL/GenBank/DDBJ whole genome shotgun (WGS) entry which is preliminary data.</text>
</comment>
<gene>
    <name evidence="1" type="ORF">PXEA_LOCUS26517</name>
</gene>
<name>A0A3S5CMI3_9PLAT</name>
<proteinExistence type="predicted"/>
<reference evidence="1" key="1">
    <citation type="submission" date="2018-11" db="EMBL/GenBank/DDBJ databases">
        <authorList>
            <consortium name="Pathogen Informatics"/>
        </authorList>
    </citation>
    <scope>NUCLEOTIDE SEQUENCE</scope>
</reference>
<dbReference type="Proteomes" id="UP000784294">
    <property type="component" value="Unassembled WGS sequence"/>
</dbReference>
<accession>A0A3S5CMI3</accession>
<sequence length="765" mass="84401">MTKTSNGPNPDLASPKVDFRLYRNSIFTCTPSSLELLIFITSGFAVAFSSTDSSEPRTKNLTSNAMESIVKPKSGQTIDDGSGNKQVVNKVSCCFDNADSMRTANILRLAWLFSNFTFESKGIEVRLLNNCSATTTLELNLSLKLAYIIFSCRANSYDFSSQPTGQYNSSSDYNIIGTWYPRAVAGLVWNLKLHLLELLWLQGFSSLSLIRPRTDLIVSGEAQGHRWAAPALSPGSCLDPALCFISQFKLVFDSQLEVAGPSSRTGDSGISSGTSLCINLPINGSTYCRLLSLLSDYTRLLTSIFGSPDRMHISQPGYSSSAFLVPRPYLTNLCWSEVFYRHPAYKCIVLLFEPLKETTTSSVQFRATEFSSPSKLVNTMFSSNGLSNGATSEIEPPIDIISINNLWMTDRIISSCGFWLQPFEVALLPSRSTFEQMADSSFYEFPGLPSLNKAAIIWRFPQSRRPVRLRVGPVVVRKELYLNQDFEMKFPCRLQFWDPLCGRAGKFVTYASNFYLSDLRPTDVVFSSCQKDTKADKSVPCNDEDDFVTEDDAYRADADALHLARSIGCLPSSFEAVVKRALGSVACLSAPFPRTEPPTKIPSSSSAKVTPRPSKTCHPICSGSSDVKFMADRIDVLDEGAASGGENEAVAIEKPTKPGRLVAKGTGLLLDRIKGSLLAHSAVHSKDSAYRCQTRLKKEQISLVPVFSRRANFFGRANLADPDDDTEEAVLAEVWRILIDFRTIQNCQMNPVLGTFDYASKLGLK</sequence>
<dbReference type="EMBL" id="CAAALY010245129">
    <property type="protein sequence ID" value="VEL33077.1"/>
    <property type="molecule type" value="Genomic_DNA"/>
</dbReference>
<evidence type="ECO:0000313" key="1">
    <source>
        <dbReference type="EMBL" id="VEL33077.1"/>
    </source>
</evidence>
<protein>
    <submittedName>
        <fullName evidence="1">Uncharacterized protein</fullName>
    </submittedName>
</protein>
<organism evidence="1 2">
    <name type="scientific">Protopolystoma xenopodis</name>
    <dbReference type="NCBI Taxonomy" id="117903"/>
    <lineage>
        <taxon>Eukaryota</taxon>
        <taxon>Metazoa</taxon>
        <taxon>Spiralia</taxon>
        <taxon>Lophotrochozoa</taxon>
        <taxon>Platyhelminthes</taxon>
        <taxon>Monogenea</taxon>
        <taxon>Polyopisthocotylea</taxon>
        <taxon>Polystomatidea</taxon>
        <taxon>Polystomatidae</taxon>
        <taxon>Protopolystoma</taxon>
    </lineage>
</organism>
<dbReference type="AlphaFoldDB" id="A0A3S5CMI3"/>
<evidence type="ECO:0000313" key="2">
    <source>
        <dbReference type="Proteomes" id="UP000784294"/>
    </source>
</evidence>